<feature type="domain" description="Right handed beta helix" evidence="3">
    <location>
        <begin position="167"/>
        <end position="308"/>
    </location>
</feature>
<keyword evidence="2" id="KW-1133">Transmembrane helix</keyword>
<keyword evidence="5" id="KW-1185">Reference proteome</keyword>
<comment type="caution">
    <text evidence="4">The sequence shown here is derived from an EMBL/GenBank/DDBJ whole genome shotgun (WGS) entry which is preliminary data.</text>
</comment>
<protein>
    <recommendedName>
        <fullName evidence="3">Right handed beta helix domain-containing protein</fullName>
    </recommendedName>
</protein>
<evidence type="ECO:0000256" key="1">
    <source>
        <dbReference type="SAM" id="MobiDB-lite"/>
    </source>
</evidence>
<accession>A0AAN9TIP8</accession>
<sequence length="783" mass="88708">MSSSTRKRDFTIDANSLPRELSELYIIHGASIQMDERSFSKLPNLELIIVRNVTSLTMKTSSFLNLSQQHLRLEISAVARAEIQHKAFYIIHAPITMVISQCDEVIIREEAITSIQELNITRVANLQLEKNALKPSEKFQEARTLKINLIQVTAEELPENSFPSSTKEITISACNIKTLRKNSISAKDGDNITIEDSVIDVIESEAFKRGSYFKGLILLKNVDVSHLQKKAILSAGTNFTVINSKIDTIHEQAFSMNTITNVLFANNNFAYIKTSGIDLSSWKTATFENNTLRKLSTNAIEMHTENSQAIPSKFVFVGNVFEKLQNYSLHFTLNQTIPFVVTENIFLHSCQCDLRAVFNIYIDSDYNLIDAMYNDSYCTISKYLSNCFHHPEGFMKTSVYTQRLCEAPPVINCPQDTESVTPENPNISKAVDILNENKLIREHQVISLLVVISCAGILAVLFLTSCLWFGRKEHTSRECHISSIGHNLISYLTHFMPSSRMVRARSTTSITRVAVHDYAEVRPQKYVDTDEDTYICSDKATQTLPEELTQELLQTLRDKLDDPENYREARCMIEHLYDLIKVEECCNNNQLSDDALGDLSPDEGVDILADTNENLYDTIRLEVRQQRLRRKSRSPKKYVHKGTRAPSPDKLSPQSYTNTSYTSSMRSRKSAPALTLPRPTITEYMQPVDHHSPGHNESLYDYASISSTLDVADRRSTNSTASTRKLTASYSIGPHILTDYKDPCDFKVPIYSELDDMIQRPLPLTPVDEQVNNDLGETRGTRL</sequence>
<dbReference type="Gene3D" id="2.160.20.10">
    <property type="entry name" value="Single-stranded right-handed beta-helix, Pectin lyase-like"/>
    <property type="match status" value="1"/>
</dbReference>
<feature type="transmembrane region" description="Helical" evidence="2">
    <location>
        <begin position="445"/>
        <end position="470"/>
    </location>
</feature>
<evidence type="ECO:0000256" key="2">
    <source>
        <dbReference type="SAM" id="Phobius"/>
    </source>
</evidence>
<name>A0AAN9TIP8_9HEMI</name>
<feature type="compositionally biased region" description="Basic residues" evidence="1">
    <location>
        <begin position="626"/>
        <end position="643"/>
    </location>
</feature>
<evidence type="ECO:0000259" key="3">
    <source>
        <dbReference type="Pfam" id="PF13229"/>
    </source>
</evidence>
<dbReference type="AlphaFoldDB" id="A0AAN9TIP8"/>
<reference evidence="4 5" key="1">
    <citation type="submission" date="2024-03" db="EMBL/GenBank/DDBJ databases">
        <title>Adaptation during the transition from Ophiocordyceps entomopathogen to insect associate is accompanied by gene loss and intensified selection.</title>
        <authorList>
            <person name="Ward C.M."/>
            <person name="Onetto C.A."/>
            <person name="Borneman A.R."/>
        </authorList>
    </citation>
    <scope>NUCLEOTIDE SEQUENCE [LARGE SCALE GENOMIC DNA]</scope>
    <source>
        <strain evidence="4">AWRI1</strain>
        <tissue evidence="4">Single Adult Female</tissue>
    </source>
</reference>
<dbReference type="SUPFAM" id="SSF51126">
    <property type="entry name" value="Pectin lyase-like"/>
    <property type="match status" value="1"/>
</dbReference>
<feature type="region of interest" description="Disordered" evidence="1">
    <location>
        <begin position="626"/>
        <end position="678"/>
    </location>
</feature>
<evidence type="ECO:0000313" key="5">
    <source>
        <dbReference type="Proteomes" id="UP001367676"/>
    </source>
</evidence>
<dbReference type="Pfam" id="PF13229">
    <property type="entry name" value="Beta_helix"/>
    <property type="match status" value="1"/>
</dbReference>
<dbReference type="InterPro" id="IPR011050">
    <property type="entry name" value="Pectin_lyase_fold/virulence"/>
</dbReference>
<keyword evidence="2" id="KW-0812">Transmembrane</keyword>
<dbReference type="InterPro" id="IPR039448">
    <property type="entry name" value="Beta_helix"/>
</dbReference>
<evidence type="ECO:0000313" key="4">
    <source>
        <dbReference type="EMBL" id="KAK7590979.1"/>
    </source>
</evidence>
<dbReference type="Proteomes" id="UP001367676">
    <property type="component" value="Unassembled WGS sequence"/>
</dbReference>
<organism evidence="4 5">
    <name type="scientific">Parthenolecanium corni</name>
    <dbReference type="NCBI Taxonomy" id="536013"/>
    <lineage>
        <taxon>Eukaryota</taxon>
        <taxon>Metazoa</taxon>
        <taxon>Ecdysozoa</taxon>
        <taxon>Arthropoda</taxon>
        <taxon>Hexapoda</taxon>
        <taxon>Insecta</taxon>
        <taxon>Pterygota</taxon>
        <taxon>Neoptera</taxon>
        <taxon>Paraneoptera</taxon>
        <taxon>Hemiptera</taxon>
        <taxon>Sternorrhyncha</taxon>
        <taxon>Coccoidea</taxon>
        <taxon>Coccidae</taxon>
        <taxon>Parthenolecanium</taxon>
    </lineage>
</organism>
<proteinExistence type="predicted"/>
<gene>
    <name evidence="4" type="ORF">V9T40_002592</name>
</gene>
<keyword evidence="2" id="KW-0472">Membrane</keyword>
<dbReference type="InterPro" id="IPR012334">
    <property type="entry name" value="Pectin_lyas_fold"/>
</dbReference>
<feature type="compositionally biased region" description="Polar residues" evidence="1">
    <location>
        <begin position="652"/>
        <end position="665"/>
    </location>
</feature>
<dbReference type="EMBL" id="JBBCAQ010000022">
    <property type="protein sequence ID" value="KAK7590979.1"/>
    <property type="molecule type" value="Genomic_DNA"/>
</dbReference>